<reference evidence="2" key="1">
    <citation type="submission" date="2019-07" db="EMBL/GenBank/DDBJ databases">
        <title>Complete genome sequence of virulent African swine fever virus isolated from a domestic pig in Ukraine.</title>
        <authorList>
            <person name="Kovalenko G."/>
            <person name="Ducluzeau A.-L."/>
            <person name="Ishchenko L."/>
            <person name="Sushko M."/>
            <person name="Sapachova M."/>
            <person name="Rudova N."/>
            <person name="Solodiankin O."/>
            <person name="Gerilovych A."/>
            <person name="Dagdag R."/>
            <person name="Redlinger M."/>
            <person name="Bezymennyi M."/>
            <person name="Frant M."/>
            <person name="Lange C.E."/>
            <person name="Dubchak I."/>
            <person name="Mezhenskyii A."/>
            <person name="Nychyk S."/>
            <person name="Bortz E."/>
            <person name="Drown D.M."/>
        </authorList>
    </citation>
    <scope>NUCLEOTIDE SEQUENCE [LARGE SCALE GENOMIC DNA]</scope>
</reference>
<name>A0A5B8XEM5_ASF</name>
<organismHost>
    <name type="scientific">Phacochoerus africanus</name>
    <name type="common">Warthog</name>
    <dbReference type="NCBI Taxonomy" id="41426"/>
</organismHost>
<organismHost>
    <name type="scientific">Sus scrofa</name>
    <name type="common">Pig</name>
    <dbReference type="NCBI Taxonomy" id="9823"/>
</organismHost>
<organismHost>
    <name type="scientific">Phacochoerus aethiopicus</name>
    <name type="common">Warthog</name>
    <dbReference type="NCBI Taxonomy" id="85517"/>
</organismHost>
<dbReference type="EMBL" id="MN194591">
    <property type="protein sequence ID" value="QED21649.1"/>
    <property type="molecule type" value="Genomic_DNA"/>
</dbReference>
<evidence type="ECO:0000313" key="1">
    <source>
        <dbReference type="EMBL" id="QED21649.1"/>
    </source>
</evidence>
<organismHost>
    <name type="scientific">Potamochoerus larvatus</name>
    <name type="common">Bushpig</name>
    <dbReference type="NCBI Taxonomy" id="273792"/>
</organismHost>
<accession>A0A5B8XEM5</accession>
<organism evidence="1 2">
    <name type="scientific">African swine fever virus</name>
    <name type="common">ASFV</name>
    <dbReference type="NCBI Taxonomy" id="10497"/>
    <lineage>
        <taxon>Viruses</taxon>
        <taxon>Varidnaviria</taxon>
        <taxon>Bamfordvirae</taxon>
        <taxon>Nucleocytoviricota</taxon>
        <taxon>Pokkesviricetes</taxon>
        <taxon>Asfuvirales</taxon>
        <taxon>Asfarviridae</taxon>
        <taxon>Asfivirus</taxon>
        <taxon>Asfivirus haemorrhagiae</taxon>
    </lineage>
</organism>
<organismHost>
    <name type="scientific">Ornithodoros</name>
    <name type="common">relapsing fever ticks</name>
    <dbReference type="NCBI Taxonomy" id="6937"/>
</organismHost>
<dbReference type="Gene3D" id="1.20.120.1080">
    <property type="match status" value="1"/>
</dbReference>
<organismHost>
    <name type="scientific">Ornithodoros moubata</name>
    <name type="common">Soft tick</name>
    <name type="synonym">Argasid tick</name>
    <dbReference type="NCBI Taxonomy" id="6938"/>
</organismHost>
<sequence>MLDPPPTDALASAIERAIVAGLLTRGEKGLQLTQLGDIASRFSFLSIEEARMCFSGYFWQAAISDIATILAVVSVADKKLTNLLDSKQRNGAMLAEAGFGRHSAVSTKY</sequence>
<evidence type="ECO:0000313" key="2">
    <source>
        <dbReference type="Proteomes" id="UP000321214"/>
    </source>
</evidence>
<gene>
    <name evidence="1" type="primary">B962L_3</name>
    <name evidence="1" type="ORF">ASFV_Kyiv_2016_131_00113</name>
</gene>
<proteinExistence type="predicted"/>
<dbReference type="Proteomes" id="UP000321214">
    <property type="component" value="Segment"/>
</dbReference>
<protein>
    <submittedName>
        <fullName evidence="1">B962L</fullName>
    </submittedName>
</protein>